<gene>
    <name evidence="2" type="ORF">GGR31_000348</name>
</gene>
<dbReference type="EMBL" id="JAVDQA010000001">
    <property type="protein sequence ID" value="MDR6299732.1"/>
    <property type="molecule type" value="Genomic_DNA"/>
</dbReference>
<proteinExistence type="predicted"/>
<keyword evidence="1" id="KW-0472">Membrane</keyword>
<organism evidence="2 3">
    <name type="scientific">Mesonia maritima</name>
    <dbReference type="NCBI Taxonomy" id="1793873"/>
    <lineage>
        <taxon>Bacteria</taxon>
        <taxon>Pseudomonadati</taxon>
        <taxon>Bacteroidota</taxon>
        <taxon>Flavobacteriia</taxon>
        <taxon>Flavobacteriales</taxon>
        <taxon>Flavobacteriaceae</taxon>
        <taxon>Mesonia</taxon>
    </lineage>
</organism>
<evidence type="ECO:0000313" key="3">
    <source>
        <dbReference type="Proteomes" id="UP001257659"/>
    </source>
</evidence>
<feature type="transmembrane region" description="Helical" evidence="1">
    <location>
        <begin position="40"/>
        <end position="59"/>
    </location>
</feature>
<reference evidence="2 3" key="1">
    <citation type="submission" date="2023-07" db="EMBL/GenBank/DDBJ databases">
        <title>Genomic Encyclopedia of Type Strains, Phase IV (KMG-IV): sequencing the most valuable type-strain genomes for metagenomic binning, comparative biology and taxonomic classification.</title>
        <authorList>
            <person name="Goeker M."/>
        </authorList>
    </citation>
    <scope>NUCLEOTIDE SEQUENCE [LARGE SCALE GENOMIC DNA]</scope>
    <source>
        <strain evidence="2 3">DSM 102814</strain>
    </source>
</reference>
<dbReference type="RefSeq" id="WP_309726671.1">
    <property type="nucleotide sequence ID" value="NZ_JAVDQA010000001.1"/>
</dbReference>
<feature type="transmembrane region" description="Helical" evidence="1">
    <location>
        <begin position="12"/>
        <end position="34"/>
    </location>
</feature>
<sequence length="67" mass="7755">MKYISTLTNKRFLPLHNFLAILGMAVFGIIAIHFNWLEDYKAFILIPLMCAFFIGKYIGGKEQQKES</sequence>
<protein>
    <submittedName>
        <fullName evidence="2">Uncharacterized protein</fullName>
    </submittedName>
</protein>
<keyword evidence="3" id="KW-1185">Reference proteome</keyword>
<name>A0ABU1K5E3_9FLAO</name>
<keyword evidence="1" id="KW-1133">Transmembrane helix</keyword>
<dbReference type="Proteomes" id="UP001257659">
    <property type="component" value="Unassembled WGS sequence"/>
</dbReference>
<comment type="caution">
    <text evidence="2">The sequence shown here is derived from an EMBL/GenBank/DDBJ whole genome shotgun (WGS) entry which is preliminary data.</text>
</comment>
<evidence type="ECO:0000256" key="1">
    <source>
        <dbReference type="SAM" id="Phobius"/>
    </source>
</evidence>
<accession>A0ABU1K5E3</accession>
<keyword evidence="1" id="KW-0812">Transmembrane</keyword>
<evidence type="ECO:0000313" key="2">
    <source>
        <dbReference type="EMBL" id="MDR6299732.1"/>
    </source>
</evidence>